<name>A0A8J7RHU7_METVO</name>
<dbReference type="AlphaFoldDB" id="A0A8J7RHU7"/>
<sequence>MSNWFKLEKGSTQYSTAKEYLELKRNIEEKASEYTEKYIKTDGAWYYKTWGLAVWITGFNTSENPANHTLVDGEYRPVEGTDCYKDFEEIPSISIEKMHEIQDGLNISKHVVYQPGFKQKEDEIYIKIDPHYLASREGYKEIF</sequence>
<protein>
    <submittedName>
        <fullName evidence="1">Uncharacterized protein</fullName>
    </submittedName>
</protein>
<gene>
    <name evidence="1" type="ORF">J3E07_001573</name>
</gene>
<dbReference type="EMBL" id="JAGGMV010000007">
    <property type="protein sequence ID" value="MBP2202132.1"/>
    <property type="molecule type" value="Genomic_DNA"/>
</dbReference>
<proteinExistence type="predicted"/>
<reference evidence="1" key="1">
    <citation type="submission" date="2021-03" db="EMBL/GenBank/DDBJ databases">
        <title>Genomic Encyclopedia of Type Strains, Phase IV (KMG-V): Genome sequencing to study the core and pangenomes of soil and plant-associated prokaryotes.</title>
        <authorList>
            <person name="Whitman W."/>
        </authorList>
    </citation>
    <scope>NUCLEOTIDE SEQUENCE</scope>
    <source>
        <strain evidence="1">C4</strain>
    </source>
</reference>
<organism evidence="1 2">
    <name type="scientific">Methanococcus voltae</name>
    <dbReference type="NCBI Taxonomy" id="2188"/>
    <lineage>
        <taxon>Archaea</taxon>
        <taxon>Methanobacteriati</taxon>
        <taxon>Methanobacteriota</taxon>
        <taxon>Methanomada group</taxon>
        <taxon>Methanococci</taxon>
        <taxon>Methanococcales</taxon>
        <taxon>Methanococcaceae</taxon>
        <taxon>Methanococcus</taxon>
    </lineage>
</organism>
<evidence type="ECO:0000313" key="1">
    <source>
        <dbReference type="EMBL" id="MBP2202132.1"/>
    </source>
</evidence>
<dbReference type="Proteomes" id="UP000740329">
    <property type="component" value="Unassembled WGS sequence"/>
</dbReference>
<comment type="caution">
    <text evidence="1">The sequence shown here is derived from an EMBL/GenBank/DDBJ whole genome shotgun (WGS) entry which is preliminary data.</text>
</comment>
<evidence type="ECO:0000313" key="2">
    <source>
        <dbReference type="Proteomes" id="UP000740329"/>
    </source>
</evidence>
<dbReference type="RefSeq" id="WP_209591652.1">
    <property type="nucleotide sequence ID" value="NZ_JAGGMV010000007.1"/>
</dbReference>
<accession>A0A8J7RHU7</accession>